<sequence>MFKKFTPKEDISSSTALKSSIQRQHRQKLLAQYPFLSTAALPLPKNEDADEDLDSDEEPQPVQQRKKGAGKDKREKKEDKRGGGKGGKKGRQQEEVVEDQSEEQQGAGEDEVLTVLDTIWPKKEGLTLVKCKDALTILALHGEPLFFQHFEGPYYPTLKILHKYPALLPRVGVDRGAIKFVLAGANIMCPGLTSPTAYLPPTSANIPSGTPVAVYAYGKEEALAIGLTAMSTDDIRNINKNCGVETVTYLGDDLWRLEKI</sequence>
<dbReference type="EMBL" id="MCGR01000007">
    <property type="protein sequence ID" value="ORY89147.1"/>
    <property type="molecule type" value="Genomic_DNA"/>
</dbReference>
<protein>
    <submittedName>
        <fullName evidence="5">PUA-like domain-containing protein</fullName>
    </submittedName>
</protein>
<dbReference type="Pfam" id="PF01472">
    <property type="entry name" value="PUA"/>
    <property type="match status" value="1"/>
</dbReference>
<dbReference type="AlphaFoldDB" id="A0A1Y2FYJ9"/>
<keyword evidence="6" id="KW-1185">Reference proteome</keyword>
<accession>A0A1Y2FYJ9</accession>
<dbReference type="PANTHER" id="PTHR22798">
    <property type="entry name" value="MCT-1 PROTEIN"/>
    <property type="match status" value="1"/>
</dbReference>
<dbReference type="Pfam" id="PF17832">
    <property type="entry name" value="Pre-PUA"/>
    <property type="match status" value="1"/>
</dbReference>
<dbReference type="InterPro" id="IPR002478">
    <property type="entry name" value="PUA"/>
</dbReference>
<dbReference type="OrthoDB" id="10249667at2759"/>
<dbReference type="CDD" id="cd11609">
    <property type="entry name" value="MCT1_N"/>
    <property type="match status" value="1"/>
</dbReference>
<evidence type="ECO:0000256" key="3">
    <source>
        <dbReference type="SAM" id="MobiDB-lite"/>
    </source>
</evidence>
<feature type="compositionally biased region" description="Basic and acidic residues" evidence="3">
    <location>
        <begin position="1"/>
        <end position="11"/>
    </location>
</feature>
<evidence type="ECO:0000256" key="2">
    <source>
        <dbReference type="ARBA" id="ARBA00022490"/>
    </source>
</evidence>
<organism evidence="5 6">
    <name type="scientific">Leucosporidium creatinivorum</name>
    <dbReference type="NCBI Taxonomy" id="106004"/>
    <lineage>
        <taxon>Eukaryota</taxon>
        <taxon>Fungi</taxon>
        <taxon>Dikarya</taxon>
        <taxon>Basidiomycota</taxon>
        <taxon>Pucciniomycotina</taxon>
        <taxon>Microbotryomycetes</taxon>
        <taxon>Leucosporidiales</taxon>
        <taxon>Leucosporidium</taxon>
    </lineage>
</organism>
<dbReference type="SMART" id="SM00359">
    <property type="entry name" value="PUA"/>
    <property type="match status" value="1"/>
</dbReference>
<evidence type="ECO:0000313" key="5">
    <source>
        <dbReference type="EMBL" id="ORY89147.1"/>
    </source>
</evidence>
<dbReference type="GO" id="GO:0005737">
    <property type="term" value="C:cytoplasm"/>
    <property type="evidence" value="ECO:0007669"/>
    <property type="project" value="UniProtKB-SubCell"/>
</dbReference>
<dbReference type="InterPro" id="IPR004521">
    <property type="entry name" value="Uncharacterised_CHP00451"/>
</dbReference>
<feature type="compositionally biased region" description="Acidic residues" evidence="3">
    <location>
        <begin position="48"/>
        <end position="59"/>
    </location>
</feature>
<dbReference type="GO" id="GO:0003723">
    <property type="term" value="F:RNA binding"/>
    <property type="evidence" value="ECO:0007669"/>
    <property type="project" value="InterPro"/>
</dbReference>
<dbReference type="GO" id="GO:0001731">
    <property type="term" value="P:formation of translation preinitiation complex"/>
    <property type="evidence" value="ECO:0007669"/>
    <property type="project" value="TreeGrafter"/>
</dbReference>
<feature type="compositionally biased region" description="Acidic residues" evidence="3">
    <location>
        <begin position="95"/>
        <end position="109"/>
    </location>
</feature>
<feature type="region of interest" description="Disordered" evidence="3">
    <location>
        <begin position="1"/>
        <end position="25"/>
    </location>
</feature>
<feature type="compositionally biased region" description="Basic and acidic residues" evidence="3">
    <location>
        <begin position="69"/>
        <end position="82"/>
    </location>
</feature>
<gene>
    <name evidence="5" type="ORF">BCR35DRAFT_288455</name>
</gene>
<dbReference type="CDD" id="cd21155">
    <property type="entry name" value="PUA_MCTS-1-like"/>
    <property type="match status" value="1"/>
</dbReference>
<dbReference type="STRING" id="106004.A0A1Y2FYJ9"/>
<evidence type="ECO:0000256" key="1">
    <source>
        <dbReference type="ARBA" id="ARBA00004496"/>
    </source>
</evidence>
<dbReference type="InterPro" id="IPR015947">
    <property type="entry name" value="PUA-like_sf"/>
</dbReference>
<dbReference type="InterPro" id="IPR041366">
    <property type="entry name" value="Pre-PUA"/>
</dbReference>
<reference evidence="5 6" key="1">
    <citation type="submission" date="2016-07" db="EMBL/GenBank/DDBJ databases">
        <title>Pervasive Adenine N6-methylation of Active Genes in Fungi.</title>
        <authorList>
            <consortium name="DOE Joint Genome Institute"/>
            <person name="Mondo S.J."/>
            <person name="Dannebaum R.O."/>
            <person name="Kuo R.C."/>
            <person name="Labutti K."/>
            <person name="Haridas S."/>
            <person name="Kuo A."/>
            <person name="Salamov A."/>
            <person name="Ahrendt S.R."/>
            <person name="Lipzen A."/>
            <person name="Sullivan W."/>
            <person name="Andreopoulos W.B."/>
            <person name="Clum A."/>
            <person name="Lindquist E."/>
            <person name="Daum C."/>
            <person name="Ramamoorthy G.K."/>
            <person name="Gryganskyi A."/>
            <person name="Culley D."/>
            <person name="Magnuson J.K."/>
            <person name="James T.Y."/>
            <person name="O'Malley M.A."/>
            <person name="Stajich J.E."/>
            <person name="Spatafora J.W."/>
            <person name="Visel A."/>
            <person name="Grigoriev I.V."/>
        </authorList>
    </citation>
    <scope>NUCLEOTIDE SEQUENCE [LARGE SCALE GENOMIC DNA]</scope>
    <source>
        <strain evidence="5 6">62-1032</strain>
    </source>
</reference>
<feature type="compositionally biased region" description="Polar residues" evidence="3">
    <location>
        <begin position="12"/>
        <end position="22"/>
    </location>
</feature>
<dbReference type="PANTHER" id="PTHR22798:SF0">
    <property type="entry name" value="MALIGNANT T-CELL-AMPLIFIED SEQUENCE 1"/>
    <property type="match status" value="1"/>
</dbReference>
<dbReference type="NCBIfam" id="TIGR00451">
    <property type="entry name" value="unchar_dom_2"/>
    <property type="match status" value="1"/>
</dbReference>
<name>A0A1Y2FYJ9_9BASI</name>
<dbReference type="InterPro" id="IPR016437">
    <property type="entry name" value="MCT-1/Tma20"/>
</dbReference>
<dbReference type="InParanoid" id="A0A1Y2FYJ9"/>
<evidence type="ECO:0000313" key="6">
    <source>
        <dbReference type="Proteomes" id="UP000193467"/>
    </source>
</evidence>
<dbReference type="Proteomes" id="UP000193467">
    <property type="component" value="Unassembled WGS sequence"/>
</dbReference>
<comment type="subcellular location">
    <subcellularLocation>
        <location evidence="1">Cytoplasm</location>
    </subcellularLocation>
</comment>
<dbReference type="SUPFAM" id="SSF88697">
    <property type="entry name" value="PUA domain-like"/>
    <property type="match status" value="1"/>
</dbReference>
<proteinExistence type="predicted"/>
<keyword evidence="2" id="KW-0963">Cytoplasm</keyword>
<comment type="caution">
    <text evidence="5">The sequence shown here is derived from an EMBL/GenBank/DDBJ whole genome shotgun (WGS) entry which is preliminary data.</text>
</comment>
<dbReference type="Gene3D" id="3.10.400.20">
    <property type="match status" value="1"/>
</dbReference>
<feature type="region of interest" description="Disordered" evidence="3">
    <location>
        <begin position="40"/>
        <end position="109"/>
    </location>
</feature>
<dbReference type="PROSITE" id="PS50890">
    <property type="entry name" value="PUA"/>
    <property type="match status" value="1"/>
</dbReference>
<dbReference type="FunCoup" id="A0A1Y2FYJ9">
    <property type="interactions" value="229"/>
</dbReference>
<evidence type="ECO:0000259" key="4">
    <source>
        <dbReference type="SMART" id="SM00359"/>
    </source>
</evidence>
<feature type="domain" description="PUA" evidence="4">
    <location>
        <begin position="169"/>
        <end position="251"/>
    </location>
</feature>